<keyword evidence="6" id="KW-1185">Reference proteome</keyword>
<dbReference type="Gene3D" id="1.10.3730.20">
    <property type="match status" value="2"/>
</dbReference>
<accession>A0A3Q8X4X1</accession>
<feature type="transmembrane region" description="Helical" evidence="3">
    <location>
        <begin position="179"/>
        <end position="198"/>
    </location>
</feature>
<feature type="transmembrane region" description="Helical" evidence="3">
    <location>
        <begin position="6"/>
        <end position="22"/>
    </location>
</feature>
<evidence type="ECO:0000256" key="2">
    <source>
        <dbReference type="ARBA" id="ARBA00007362"/>
    </source>
</evidence>
<feature type="transmembrane region" description="Helical" evidence="3">
    <location>
        <begin position="94"/>
        <end position="113"/>
    </location>
</feature>
<evidence type="ECO:0000256" key="1">
    <source>
        <dbReference type="ARBA" id="ARBA00004127"/>
    </source>
</evidence>
<keyword evidence="3" id="KW-0472">Membrane</keyword>
<feature type="domain" description="EamA" evidence="4">
    <location>
        <begin position="234"/>
        <end position="304"/>
    </location>
</feature>
<feature type="domain" description="EamA" evidence="4">
    <location>
        <begin position="3"/>
        <end position="136"/>
    </location>
</feature>
<dbReference type="GO" id="GO:0016020">
    <property type="term" value="C:membrane"/>
    <property type="evidence" value="ECO:0007669"/>
    <property type="project" value="InterPro"/>
</dbReference>
<feature type="transmembrane region" description="Helical" evidence="3">
    <location>
        <begin position="119"/>
        <end position="138"/>
    </location>
</feature>
<feature type="transmembrane region" description="Helical" evidence="3">
    <location>
        <begin position="259"/>
        <end position="280"/>
    </location>
</feature>
<dbReference type="Proteomes" id="UP000272528">
    <property type="component" value="Chromosome"/>
</dbReference>
<dbReference type="OrthoDB" id="9806718at2"/>
<dbReference type="EMBL" id="CP034437">
    <property type="protein sequence ID" value="AZN40144.1"/>
    <property type="molecule type" value="Genomic_DNA"/>
</dbReference>
<sequence>MWFAAAIGSAVLFGLAGWWMKVSQMQSGSSAYLLLGLYISGTCGFGVHAALEHTLLPSLGDARVWLGGLLIGAGSALGNALFMKALECGPASLTSPLTNMNIILVIGLGLLVYNEPLSGTELSGVLLLLIAVVLVSIKGKATNARIQSQWYFYVGISVVLFAIRNGGLKVTDELGLESAPILFVAYSLSIVWFAWAAWKERLPAGKRIGSAPASAASGAGSSSGSASAAAIGMRWGILAGLFSYGGLQLYAISLETGQASIAGPIFSANSLVVAAGAIVLYRERLSTTQWIAFIMTIAGLVLIRL</sequence>
<feature type="transmembrane region" description="Helical" evidence="3">
    <location>
        <begin position="287"/>
        <end position="303"/>
    </location>
</feature>
<proteinExistence type="inferred from homology"/>
<dbReference type="RefSeq" id="WP_126015380.1">
    <property type="nucleotide sequence ID" value="NZ_CP034437.1"/>
</dbReference>
<dbReference type="AlphaFoldDB" id="A0A3Q8X4X1"/>
<evidence type="ECO:0000313" key="5">
    <source>
        <dbReference type="EMBL" id="AZN40144.1"/>
    </source>
</evidence>
<evidence type="ECO:0000256" key="3">
    <source>
        <dbReference type="SAM" id="Phobius"/>
    </source>
</evidence>
<organism evidence="5 6">
    <name type="scientific">Paenibacillus albus</name>
    <dbReference type="NCBI Taxonomy" id="2495582"/>
    <lineage>
        <taxon>Bacteria</taxon>
        <taxon>Bacillati</taxon>
        <taxon>Bacillota</taxon>
        <taxon>Bacilli</taxon>
        <taxon>Bacillales</taxon>
        <taxon>Paenibacillaceae</taxon>
        <taxon>Paenibacillus</taxon>
    </lineage>
</organism>
<dbReference type="InterPro" id="IPR000620">
    <property type="entry name" value="EamA_dom"/>
</dbReference>
<feature type="transmembrane region" description="Helical" evidence="3">
    <location>
        <begin position="150"/>
        <end position="167"/>
    </location>
</feature>
<dbReference type="Pfam" id="PF00892">
    <property type="entry name" value="EamA"/>
    <property type="match status" value="2"/>
</dbReference>
<comment type="subcellular location">
    <subcellularLocation>
        <location evidence="1">Endomembrane system</location>
        <topology evidence="1">Multi-pass membrane protein</topology>
    </subcellularLocation>
</comment>
<feature type="transmembrane region" description="Helical" evidence="3">
    <location>
        <begin position="63"/>
        <end position="82"/>
    </location>
</feature>
<dbReference type="PANTHER" id="PTHR22911:SF137">
    <property type="entry name" value="SOLUTE CARRIER FAMILY 35 MEMBER G2-RELATED"/>
    <property type="match status" value="1"/>
</dbReference>
<comment type="similarity">
    <text evidence="2">Belongs to the EamA transporter family.</text>
</comment>
<gene>
    <name evidence="5" type="ORF">EJC50_11145</name>
</gene>
<reference evidence="6" key="1">
    <citation type="submission" date="2018-12" db="EMBL/GenBank/DDBJ databases">
        <title>Genome sequence of Peanibacillus sp.</title>
        <authorList>
            <person name="Subramani G."/>
            <person name="Srinivasan S."/>
            <person name="Kim M.K."/>
        </authorList>
    </citation>
    <scope>NUCLEOTIDE SEQUENCE [LARGE SCALE GENOMIC DNA]</scope>
    <source>
        <strain evidence="6">18JY67-1</strain>
    </source>
</reference>
<dbReference type="KEGG" id="palb:EJC50_11145"/>
<evidence type="ECO:0000313" key="6">
    <source>
        <dbReference type="Proteomes" id="UP000272528"/>
    </source>
</evidence>
<dbReference type="PANTHER" id="PTHR22911">
    <property type="entry name" value="ACYL-MALONYL CONDENSING ENZYME-RELATED"/>
    <property type="match status" value="1"/>
</dbReference>
<dbReference type="SUPFAM" id="SSF103481">
    <property type="entry name" value="Multidrug resistance efflux transporter EmrE"/>
    <property type="match status" value="2"/>
</dbReference>
<keyword evidence="3" id="KW-1133">Transmembrane helix</keyword>
<name>A0A3Q8X4X1_9BACL</name>
<feature type="transmembrane region" description="Helical" evidence="3">
    <location>
        <begin position="31"/>
        <end position="51"/>
    </location>
</feature>
<protein>
    <submittedName>
        <fullName evidence="5">EamA/RhaT family transporter</fullName>
    </submittedName>
</protein>
<dbReference type="InterPro" id="IPR037185">
    <property type="entry name" value="EmrE-like"/>
</dbReference>
<evidence type="ECO:0000259" key="4">
    <source>
        <dbReference type="Pfam" id="PF00892"/>
    </source>
</evidence>
<keyword evidence="3" id="KW-0812">Transmembrane</keyword>
<feature type="transmembrane region" description="Helical" evidence="3">
    <location>
        <begin position="235"/>
        <end position="253"/>
    </location>
</feature>